<evidence type="ECO:0000256" key="7">
    <source>
        <dbReference type="HAMAP-Rule" id="MF_00639"/>
    </source>
</evidence>
<evidence type="ECO:0000256" key="2">
    <source>
        <dbReference type="ARBA" id="ARBA00004752"/>
    </source>
</evidence>
<name>A0A1F6W306_9BACT</name>
<keyword evidence="4 7" id="KW-0436">Ligase</keyword>
<keyword evidence="7 8" id="KW-0133">Cell shape</keyword>
<dbReference type="Proteomes" id="UP000179275">
    <property type="component" value="Unassembled WGS sequence"/>
</dbReference>
<evidence type="ECO:0000256" key="6">
    <source>
        <dbReference type="ARBA" id="ARBA00022840"/>
    </source>
</evidence>
<keyword evidence="7 8" id="KW-0132">Cell division</keyword>
<keyword evidence="3 7" id="KW-0963">Cytoplasm</keyword>
<dbReference type="STRING" id="1801756.A3C67_03180"/>
<feature type="domain" description="Mur ligase C-terminal" evidence="9">
    <location>
        <begin position="305"/>
        <end position="413"/>
    </location>
</feature>
<dbReference type="NCBIfam" id="TIGR01087">
    <property type="entry name" value="murD"/>
    <property type="match status" value="1"/>
</dbReference>
<comment type="similarity">
    <text evidence="7">Belongs to the MurCDEF family.</text>
</comment>
<protein>
    <recommendedName>
        <fullName evidence="7 8">UDP-N-acetylmuramoylalanine--D-glutamate ligase</fullName>
        <ecNumber evidence="7 8">6.3.2.9</ecNumber>
    </recommendedName>
    <alternativeName>
        <fullName evidence="7">D-glutamic acid-adding enzyme</fullName>
    </alternativeName>
    <alternativeName>
        <fullName evidence="7">UDP-N-acetylmuramoyl-L-alanyl-D-glutamate synthetase</fullName>
    </alternativeName>
</protein>
<dbReference type="PANTHER" id="PTHR43692:SF1">
    <property type="entry name" value="UDP-N-ACETYLMURAMOYLALANINE--D-GLUTAMATE LIGASE"/>
    <property type="match status" value="1"/>
</dbReference>
<dbReference type="EMBL" id="MFUG01000007">
    <property type="protein sequence ID" value="OGI76192.1"/>
    <property type="molecule type" value="Genomic_DNA"/>
</dbReference>
<evidence type="ECO:0000313" key="12">
    <source>
        <dbReference type="Proteomes" id="UP000179275"/>
    </source>
</evidence>
<dbReference type="InterPro" id="IPR004101">
    <property type="entry name" value="Mur_ligase_C"/>
</dbReference>
<evidence type="ECO:0000259" key="9">
    <source>
        <dbReference type="Pfam" id="PF02875"/>
    </source>
</evidence>
<dbReference type="InterPro" id="IPR036565">
    <property type="entry name" value="Mur-like_cat_sf"/>
</dbReference>
<keyword evidence="7 8" id="KW-0961">Cell wall biogenesis/degradation</keyword>
<dbReference type="GO" id="GO:0009252">
    <property type="term" value="P:peptidoglycan biosynthetic process"/>
    <property type="evidence" value="ECO:0007669"/>
    <property type="project" value="UniProtKB-UniRule"/>
</dbReference>
<evidence type="ECO:0000259" key="10">
    <source>
        <dbReference type="Pfam" id="PF08245"/>
    </source>
</evidence>
<evidence type="ECO:0000256" key="3">
    <source>
        <dbReference type="ARBA" id="ARBA00022490"/>
    </source>
</evidence>
<comment type="pathway">
    <text evidence="2 7 8">Cell wall biogenesis; peptidoglycan biosynthesis.</text>
</comment>
<dbReference type="SUPFAM" id="SSF51984">
    <property type="entry name" value="MurCD N-terminal domain"/>
    <property type="match status" value="1"/>
</dbReference>
<dbReference type="InterPro" id="IPR036615">
    <property type="entry name" value="Mur_ligase_C_dom_sf"/>
</dbReference>
<comment type="subcellular location">
    <subcellularLocation>
        <location evidence="1 7 8">Cytoplasm</location>
    </subcellularLocation>
</comment>
<dbReference type="AlphaFoldDB" id="A0A1F6W306"/>
<dbReference type="InterPro" id="IPR013221">
    <property type="entry name" value="Mur_ligase_cen"/>
</dbReference>
<dbReference type="Gene3D" id="3.40.50.720">
    <property type="entry name" value="NAD(P)-binding Rossmann-like Domain"/>
    <property type="match status" value="1"/>
</dbReference>
<comment type="function">
    <text evidence="7 8">Cell wall formation. Catalyzes the addition of glutamate to the nucleotide precursor UDP-N-acetylmuramoyl-L-alanine (UMA).</text>
</comment>
<dbReference type="PANTHER" id="PTHR43692">
    <property type="entry name" value="UDP-N-ACETYLMURAMOYLALANINE--D-GLUTAMATE LIGASE"/>
    <property type="match status" value="1"/>
</dbReference>
<comment type="caution">
    <text evidence="11">The sequence shown here is derived from an EMBL/GenBank/DDBJ whole genome shotgun (WGS) entry which is preliminary data.</text>
</comment>
<keyword evidence="7 8" id="KW-0131">Cell cycle</keyword>
<dbReference type="Pfam" id="PF08245">
    <property type="entry name" value="Mur_ligase_M"/>
    <property type="match status" value="1"/>
</dbReference>
<dbReference type="Gene3D" id="3.40.1190.10">
    <property type="entry name" value="Mur-like, catalytic domain"/>
    <property type="match status" value="1"/>
</dbReference>
<dbReference type="GO" id="GO:0008764">
    <property type="term" value="F:UDP-N-acetylmuramoylalanine-D-glutamate ligase activity"/>
    <property type="evidence" value="ECO:0007669"/>
    <property type="project" value="UniProtKB-UniRule"/>
</dbReference>
<keyword evidence="6 7" id="KW-0067">ATP-binding</keyword>
<dbReference type="EC" id="6.3.2.9" evidence="7 8"/>
<dbReference type="GO" id="GO:0008360">
    <property type="term" value="P:regulation of cell shape"/>
    <property type="evidence" value="ECO:0007669"/>
    <property type="project" value="UniProtKB-KW"/>
</dbReference>
<dbReference type="SUPFAM" id="SSF53623">
    <property type="entry name" value="MurD-like peptide ligases, catalytic domain"/>
    <property type="match status" value="1"/>
</dbReference>
<dbReference type="HAMAP" id="MF_00639">
    <property type="entry name" value="MurD"/>
    <property type="match status" value="1"/>
</dbReference>
<feature type="domain" description="Mur ligase central" evidence="10">
    <location>
        <begin position="129"/>
        <end position="253"/>
    </location>
</feature>
<dbReference type="Pfam" id="PF21799">
    <property type="entry name" value="MurD-like_N"/>
    <property type="match status" value="1"/>
</dbReference>
<feature type="binding site" evidence="7">
    <location>
        <begin position="131"/>
        <end position="137"/>
    </location>
    <ligand>
        <name>ATP</name>
        <dbReference type="ChEBI" id="CHEBI:30616"/>
    </ligand>
</feature>
<keyword evidence="7 8" id="KW-0573">Peptidoglycan synthesis</keyword>
<gene>
    <name evidence="7" type="primary">murD</name>
    <name evidence="11" type="ORF">A3C67_03180</name>
</gene>
<dbReference type="Gene3D" id="3.90.190.20">
    <property type="entry name" value="Mur ligase, C-terminal domain"/>
    <property type="match status" value="1"/>
</dbReference>
<dbReference type="Pfam" id="PF02875">
    <property type="entry name" value="Mur_ligase_C"/>
    <property type="match status" value="1"/>
</dbReference>
<evidence type="ECO:0000313" key="11">
    <source>
        <dbReference type="EMBL" id="OGI76192.1"/>
    </source>
</evidence>
<dbReference type="UniPathway" id="UPA00219"/>
<evidence type="ECO:0000256" key="5">
    <source>
        <dbReference type="ARBA" id="ARBA00022741"/>
    </source>
</evidence>
<dbReference type="GO" id="GO:0071555">
    <property type="term" value="P:cell wall organization"/>
    <property type="evidence" value="ECO:0007669"/>
    <property type="project" value="UniProtKB-KW"/>
</dbReference>
<organism evidence="11 12">
    <name type="scientific">Candidatus Nomurabacteria bacterium RIFCSPHIGHO2_02_FULL_42_19</name>
    <dbReference type="NCBI Taxonomy" id="1801756"/>
    <lineage>
        <taxon>Bacteria</taxon>
        <taxon>Candidatus Nomuraibacteriota</taxon>
    </lineage>
</organism>
<accession>A0A1F6W306</accession>
<evidence type="ECO:0000256" key="8">
    <source>
        <dbReference type="RuleBase" id="RU003664"/>
    </source>
</evidence>
<proteinExistence type="inferred from homology"/>
<reference evidence="11 12" key="1">
    <citation type="journal article" date="2016" name="Nat. Commun.">
        <title>Thousands of microbial genomes shed light on interconnected biogeochemical processes in an aquifer system.</title>
        <authorList>
            <person name="Anantharaman K."/>
            <person name="Brown C.T."/>
            <person name="Hug L.A."/>
            <person name="Sharon I."/>
            <person name="Castelle C.J."/>
            <person name="Probst A.J."/>
            <person name="Thomas B.C."/>
            <person name="Singh A."/>
            <person name="Wilkins M.J."/>
            <person name="Karaoz U."/>
            <person name="Brodie E.L."/>
            <person name="Williams K.H."/>
            <person name="Hubbard S.S."/>
            <person name="Banfield J.F."/>
        </authorList>
    </citation>
    <scope>NUCLEOTIDE SEQUENCE [LARGE SCALE GENOMIC DNA]</scope>
</reference>
<keyword evidence="5 7" id="KW-0547">Nucleotide-binding</keyword>
<evidence type="ECO:0000256" key="4">
    <source>
        <dbReference type="ARBA" id="ARBA00022598"/>
    </source>
</evidence>
<sequence length="439" mass="48940">MRDFRAFFKGKSVTVVGLGLLGKRLGDIAFLAQCGAKVLVTDLKSARELTPSIKKLQKYNKPARGRAGIQYVLGKHRMQDFENCDFVLKGQGVALDSPYILHAREKGIPIEMDESLFVKLAPQVKIIGVTGTRGKSTTTVLIYEILKRAGMRVHLGGNIRGTAALSLLKEVKKGDTVVLELSSWQLQGFNEAKISPNISVFTNLMSDHWNYYKNNRKQYFIDKSYIYKFQKKDDILILGPSMKGKIKNVKSKIINANIKNVPKLVNLPGQHNLENIACAVEVAKILKIPDNIIKKTVENFKALQGRLKLVRNIRGVKIYNDTNSTTPEATTAALNSFKHKIVLIMGGMDKGPEVNDLNKILSNKTKKIFLTPGSGSEKIENTKANIVKVANLKDAINKSIKVAKKGDIILFSPGFASFNMFNNEYDRGDKFMKLVKKLK</sequence>
<evidence type="ECO:0000256" key="1">
    <source>
        <dbReference type="ARBA" id="ARBA00004496"/>
    </source>
</evidence>
<dbReference type="InterPro" id="IPR005762">
    <property type="entry name" value="MurD"/>
</dbReference>
<dbReference type="SUPFAM" id="SSF53244">
    <property type="entry name" value="MurD-like peptide ligases, peptide-binding domain"/>
    <property type="match status" value="1"/>
</dbReference>
<dbReference type="GO" id="GO:0051301">
    <property type="term" value="P:cell division"/>
    <property type="evidence" value="ECO:0007669"/>
    <property type="project" value="UniProtKB-KW"/>
</dbReference>
<dbReference type="GO" id="GO:0005737">
    <property type="term" value="C:cytoplasm"/>
    <property type="evidence" value="ECO:0007669"/>
    <property type="project" value="UniProtKB-SubCell"/>
</dbReference>
<dbReference type="GO" id="GO:0005524">
    <property type="term" value="F:ATP binding"/>
    <property type="evidence" value="ECO:0007669"/>
    <property type="project" value="UniProtKB-UniRule"/>
</dbReference>
<comment type="catalytic activity">
    <reaction evidence="7 8">
        <text>UDP-N-acetyl-alpha-D-muramoyl-L-alanine + D-glutamate + ATP = UDP-N-acetyl-alpha-D-muramoyl-L-alanyl-D-glutamate + ADP + phosphate + H(+)</text>
        <dbReference type="Rhea" id="RHEA:16429"/>
        <dbReference type="ChEBI" id="CHEBI:15378"/>
        <dbReference type="ChEBI" id="CHEBI:29986"/>
        <dbReference type="ChEBI" id="CHEBI:30616"/>
        <dbReference type="ChEBI" id="CHEBI:43474"/>
        <dbReference type="ChEBI" id="CHEBI:83898"/>
        <dbReference type="ChEBI" id="CHEBI:83900"/>
        <dbReference type="ChEBI" id="CHEBI:456216"/>
        <dbReference type="EC" id="6.3.2.9"/>
    </reaction>
</comment>